<evidence type="ECO:0000313" key="1">
    <source>
        <dbReference type="EMBL" id="KAF7260468.1"/>
    </source>
</evidence>
<gene>
    <name evidence="1" type="ORF">EG68_02139</name>
</gene>
<accession>A0A8S9Z9H5</accession>
<dbReference type="EMBL" id="JTDE01000737">
    <property type="protein sequence ID" value="KAF7260468.1"/>
    <property type="molecule type" value="Genomic_DNA"/>
</dbReference>
<reference evidence="1" key="1">
    <citation type="submission" date="2019-07" db="EMBL/GenBank/DDBJ databases">
        <title>Annotation for the trematode Paragonimus miyazaki's.</title>
        <authorList>
            <person name="Choi Y.-J."/>
        </authorList>
    </citation>
    <scope>NUCLEOTIDE SEQUENCE</scope>
    <source>
        <strain evidence="1">Japan</strain>
    </source>
</reference>
<evidence type="ECO:0000313" key="2">
    <source>
        <dbReference type="Proteomes" id="UP000822476"/>
    </source>
</evidence>
<dbReference type="AlphaFoldDB" id="A0A8S9Z9H5"/>
<dbReference type="Proteomes" id="UP000822476">
    <property type="component" value="Unassembled WGS sequence"/>
</dbReference>
<proteinExistence type="predicted"/>
<comment type="caution">
    <text evidence="1">The sequence shown here is derived from an EMBL/GenBank/DDBJ whole genome shotgun (WGS) entry which is preliminary data.</text>
</comment>
<name>A0A8S9Z9H5_9TREM</name>
<feature type="non-terminal residue" evidence="1">
    <location>
        <position position="118"/>
    </location>
</feature>
<protein>
    <submittedName>
        <fullName evidence="1">Uncharacterized protein</fullName>
    </submittedName>
</protein>
<dbReference type="OrthoDB" id="6239839at2759"/>
<sequence length="118" mass="13756">VGVTRLRTYIYSFKKLTGKGYCQLCFSSSAGVIMRNFWWLELIIFGILCSNKVFVHGSRVWMPECINENGENICIPGQKRMIDQSFYSGYGKRTFMPRMKRRFYEAWSPEAQDGLSNI</sequence>
<organism evidence="1 2">
    <name type="scientific">Paragonimus skrjabini miyazakii</name>
    <dbReference type="NCBI Taxonomy" id="59628"/>
    <lineage>
        <taxon>Eukaryota</taxon>
        <taxon>Metazoa</taxon>
        <taxon>Spiralia</taxon>
        <taxon>Lophotrochozoa</taxon>
        <taxon>Platyhelminthes</taxon>
        <taxon>Trematoda</taxon>
        <taxon>Digenea</taxon>
        <taxon>Plagiorchiida</taxon>
        <taxon>Troglotremata</taxon>
        <taxon>Troglotrematidae</taxon>
        <taxon>Paragonimus</taxon>
    </lineage>
</organism>
<keyword evidence="2" id="KW-1185">Reference proteome</keyword>